<gene>
    <name evidence="1" type="ORF">VR5_178</name>
</gene>
<sequence length="74" mass="8493">MGIIMDKVKVHFLHESGMTFIEIAKLLGGTAKEMGKAWVEVENAKEKFKAREKVVYRKRLVNKKVGAKRVFCLK</sequence>
<evidence type="ECO:0000313" key="1">
    <source>
        <dbReference type="EMBL" id="AIZ01965.1"/>
    </source>
</evidence>
<evidence type="ECO:0000313" key="2">
    <source>
        <dbReference type="Proteomes" id="UP000030715"/>
    </source>
</evidence>
<dbReference type="RefSeq" id="YP_009205872.1">
    <property type="nucleotide sequence ID" value="NC_028881.1"/>
</dbReference>
<dbReference type="Pfam" id="PF11242">
    <property type="entry name" value="DUF2774"/>
    <property type="match status" value="1"/>
</dbReference>
<dbReference type="KEGG" id="vg:26632485"/>
<keyword evidence="2" id="KW-1185">Reference proteome</keyword>
<dbReference type="EMBL" id="KP007359">
    <property type="protein sequence ID" value="AIZ01965.1"/>
    <property type="molecule type" value="Genomic_DNA"/>
</dbReference>
<dbReference type="InterPro" id="IPR021404">
    <property type="entry name" value="Phage_T4_Gp24.3"/>
</dbReference>
<dbReference type="Proteomes" id="UP000030715">
    <property type="component" value="Segment"/>
</dbReference>
<proteinExistence type="predicted"/>
<reference evidence="1 2" key="1">
    <citation type="submission" date="2014-10" db="EMBL/GenBank/DDBJ databases">
        <title>VR bacteriophages - a small but diverse group of low-temperature viruses.</title>
        <authorList>
            <person name="Kaliniene L."/>
            <person name="Meskys R."/>
            <person name="Simoliunas E."/>
            <person name="Zajanckauskaite A."/>
            <person name="Truncaite L."/>
        </authorList>
    </citation>
    <scope>NUCLEOTIDE SEQUENCE [LARGE SCALE GENOMIC DNA]</scope>
</reference>
<dbReference type="GeneID" id="26632485"/>
<name>A0A0A7HET8_9CAUD</name>
<protein>
    <submittedName>
        <fullName evidence="1">Uncharacterized protein</fullName>
    </submittedName>
</protein>
<organism evidence="1 2">
    <name type="scientific">Escherichia phage vb_EcoM-VR5</name>
    <dbReference type="NCBI Taxonomy" id="1567026"/>
    <lineage>
        <taxon>Viruses</taxon>
        <taxon>Duplodnaviria</taxon>
        <taxon>Heunggongvirae</taxon>
        <taxon>Uroviricota</taxon>
        <taxon>Caudoviricetes</taxon>
        <taxon>Pantevenvirales</taxon>
        <taxon>Straboviridae</taxon>
        <taxon>Tevenvirinae</taxon>
        <taxon>Dhakavirus</taxon>
        <taxon>Dhakavirus vr5</taxon>
    </lineage>
</organism>
<dbReference type="OrthoDB" id="26964at10239"/>
<accession>A0A0A7HET8</accession>